<evidence type="ECO:0000256" key="3">
    <source>
        <dbReference type="ARBA" id="ARBA00023163"/>
    </source>
</evidence>
<protein>
    <submittedName>
        <fullName evidence="6">TetR family transcriptional regulator</fullName>
    </submittedName>
</protein>
<name>A0A940S8A1_9PROT</name>
<evidence type="ECO:0000256" key="1">
    <source>
        <dbReference type="ARBA" id="ARBA00023015"/>
    </source>
</evidence>
<reference evidence="6" key="1">
    <citation type="submission" date="2021-03" db="EMBL/GenBank/DDBJ databases">
        <authorList>
            <person name="So Y."/>
        </authorList>
    </citation>
    <scope>NUCLEOTIDE SEQUENCE</scope>
    <source>
        <strain evidence="6">SG15</strain>
    </source>
</reference>
<dbReference type="InterPro" id="IPR050109">
    <property type="entry name" value="HTH-type_TetR-like_transc_reg"/>
</dbReference>
<dbReference type="InterPro" id="IPR001647">
    <property type="entry name" value="HTH_TetR"/>
</dbReference>
<keyword evidence="1" id="KW-0805">Transcription regulation</keyword>
<dbReference type="RefSeq" id="WP_209374713.1">
    <property type="nucleotide sequence ID" value="NZ_JAGIZA010000008.1"/>
</dbReference>
<evidence type="ECO:0000313" key="6">
    <source>
        <dbReference type="EMBL" id="MBP0493963.1"/>
    </source>
</evidence>
<evidence type="ECO:0000256" key="2">
    <source>
        <dbReference type="ARBA" id="ARBA00023125"/>
    </source>
</evidence>
<dbReference type="Pfam" id="PF00440">
    <property type="entry name" value="TetR_N"/>
    <property type="match status" value="1"/>
</dbReference>
<feature type="DNA-binding region" description="H-T-H motif" evidence="4">
    <location>
        <begin position="47"/>
        <end position="66"/>
    </location>
</feature>
<dbReference type="PRINTS" id="PR00455">
    <property type="entry name" value="HTHTETR"/>
</dbReference>
<keyword evidence="7" id="KW-1185">Reference proteome</keyword>
<dbReference type="Proteomes" id="UP000677537">
    <property type="component" value="Unassembled WGS sequence"/>
</dbReference>
<dbReference type="PANTHER" id="PTHR30055:SF234">
    <property type="entry name" value="HTH-TYPE TRANSCRIPTIONAL REGULATOR BETI"/>
    <property type="match status" value="1"/>
</dbReference>
<keyword evidence="2 4" id="KW-0238">DNA-binding</keyword>
<evidence type="ECO:0000256" key="4">
    <source>
        <dbReference type="PROSITE-ProRule" id="PRU00335"/>
    </source>
</evidence>
<dbReference type="AlphaFoldDB" id="A0A940S8A1"/>
<accession>A0A940S8A1</accession>
<evidence type="ECO:0000313" key="7">
    <source>
        <dbReference type="Proteomes" id="UP000677537"/>
    </source>
</evidence>
<dbReference type="GO" id="GO:0000976">
    <property type="term" value="F:transcription cis-regulatory region binding"/>
    <property type="evidence" value="ECO:0007669"/>
    <property type="project" value="TreeGrafter"/>
</dbReference>
<dbReference type="GO" id="GO:0003700">
    <property type="term" value="F:DNA-binding transcription factor activity"/>
    <property type="evidence" value="ECO:0007669"/>
    <property type="project" value="TreeGrafter"/>
</dbReference>
<dbReference type="InterPro" id="IPR036271">
    <property type="entry name" value="Tet_transcr_reg_TetR-rel_C_sf"/>
</dbReference>
<organism evidence="6 7">
    <name type="scientific">Roseomonas indoligenes</name>
    <dbReference type="NCBI Taxonomy" id="2820811"/>
    <lineage>
        <taxon>Bacteria</taxon>
        <taxon>Pseudomonadati</taxon>
        <taxon>Pseudomonadota</taxon>
        <taxon>Alphaproteobacteria</taxon>
        <taxon>Acetobacterales</taxon>
        <taxon>Roseomonadaceae</taxon>
        <taxon>Roseomonas</taxon>
    </lineage>
</organism>
<dbReference type="Pfam" id="PF14246">
    <property type="entry name" value="TetR_C_7"/>
    <property type="match status" value="1"/>
</dbReference>
<dbReference type="Gene3D" id="1.10.10.60">
    <property type="entry name" value="Homeodomain-like"/>
    <property type="match status" value="1"/>
</dbReference>
<gene>
    <name evidence="6" type="ORF">J5Y10_14350</name>
</gene>
<keyword evidence="3" id="KW-0804">Transcription</keyword>
<comment type="caution">
    <text evidence="6">The sequence shown here is derived from an EMBL/GenBank/DDBJ whole genome shotgun (WGS) entry which is preliminary data.</text>
</comment>
<dbReference type="SUPFAM" id="SSF48498">
    <property type="entry name" value="Tetracyclin repressor-like, C-terminal domain"/>
    <property type="match status" value="1"/>
</dbReference>
<feature type="domain" description="HTH tetR-type" evidence="5">
    <location>
        <begin position="24"/>
        <end position="84"/>
    </location>
</feature>
<evidence type="ECO:0000259" key="5">
    <source>
        <dbReference type="PROSITE" id="PS50977"/>
    </source>
</evidence>
<dbReference type="InterPro" id="IPR039536">
    <property type="entry name" value="TetR_C_Proteobacteria"/>
</dbReference>
<dbReference type="PANTHER" id="PTHR30055">
    <property type="entry name" value="HTH-TYPE TRANSCRIPTIONAL REGULATOR RUTR"/>
    <property type="match status" value="1"/>
</dbReference>
<dbReference type="SUPFAM" id="SSF46689">
    <property type="entry name" value="Homeodomain-like"/>
    <property type="match status" value="1"/>
</dbReference>
<sequence>MHDEAAEKAETARAAAPRRRLTPAERLPQILEAALEEFSESGYGGASMAGAAARAGVAKGLIYHYFPGKAELFTAVVRSCIQPVFTEAEKLVAAHAGSNADLLRQLIGLAYRRVGEDLRDGVLFKLLLAEADRFPELADFYQREVLSRGLALVAGVVRAGIAAGEFRPDAADQPGLAAVLMAPVAMSSVWRGMLGPDRAPSPEAMCEAQVALVLNGLARPAPG</sequence>
<dbReference type="Gene3D" id="1.10.357.10">
    <property type="entry name" value="Tetracycline Repressor, domain 2"/>
    <property type="match status" value="1"/>
</dbReference>
<proteinExistence type="predicted"/>
<dbReference type="PROSITE" id="PS50977">
    <property type="entry name" value="HTH_TETR_2"/>
    <property type="match status" value="1"/>
</dbReference>
<dbReference type="InterPro" id="IPR009057">
    <property type="entry name" value="Homeodomain-like_sf"/>
</dbReference>
<dbReference type="EMBL" id="JAGIZA010000008">
    <property type="protein sequence ID" value="MBP0493963.1"/>
    <property type="molecule type" value="Genomic_DNA"/>
</dbReference>